<dbReference type="OrthoDB" id="7475815at2759"/>
<name>A0A7E5WE57_TRINI</name>
<dbReference type="RefSeq" id="XP_026738451.1">
    <property type="nucleotide sequence ID" value="XM_026882650.1"/>
</dbReference>
<feature type="compositionally biased region" description="Polar residues" evidence="1">
    <location>
        <begin position="229"/>
        <end position="255"/>
    </location>
</feature>
<dbReference type="GeneID" id="113501484"/>
<feature type="compositionally biased region" description="Low complexity" evidence="1">
    <location>
        <begin position="259"/>
        <end position="270"/>
    </location>
</feature>
<accession>A0A7E5WE57</accession>
<reference evidence="3" key="1">
    <citation type="submission" date="2025-08" db="UniProtKB">
        <authorList>
            <consortium name="RefSeq"/>
        </authorList>
    </citation>
    <scope>IDENTIFICATION</scope>
</reference>
<organism evidence="2 3">
    <name type="scientific">Trichoplusia ni</name>
    <name type="common">Cabbage looper</name>
    <dbReference type="NCBI Taxonomy" id="7111"/>
    <lineage>
        <taxon>Eukaryota</taxon>
        <taxon>Metazoa</taxon>
        <taxon>Ecdysozoa</taxon>
        <taxon>Arthropoda</taxon>
        <taxon>Hexapoda</taxon>
        <taxon>Insecta</taxon>
        <taxon>Pterygota</taxon>
        <taxon>Neoptera</taxon>
        <taxon>Endopterygota</taxon>
        <taxon>Lepidoptera</taxon>
        <taxon>Glossata</taxon>
        <taxon>Ditrysia</taxon>
        <taxon>Noctuoidea</taxon>
        <taxon>Noctuidae</taxon>
        <taxon>Plusiinae</taxon>
        <taxon>Trichoplusia</taxon>
    </lineage>
</organism>
<dbReference type="InParanoid" id="A0A7E5WE57"/>
<feature type="region of interest" description="Disordered" evidence="1">
    <location>
        <begin position="219"/>
        <end position="279"/>
    </location>
</feature>
<evidence type="ECO:0000256" key="1">
    <source>
        <dbReference type="SAM" id="MobiDB-lite"/>
    </source>
</evidence>
<dbReference type="Proteomes" id="UP000322000">
    <property type="component" value="Chromosome 15"/>
</dbReference>
<proteinExistence type="predicted"/>
<keyword evidence="2" id="KW-1185">Reference proteome</keyword>
<sequence>MPPKCKNARVTGVETSVCDADEPPDVSMPDLVSARVHRRGQLSSYATVDVTVYCVLPPSTPSPATTASSPLGAYGAAGAPGLQYGDARSSYEVLSNELISNEVVSGEVASGEVAPDGYTSNELVLKVVTPIPSVATVPPVETSTPHIQLTSLVQSVEPPVPKESPPSNDMHPQSYDITIKIRPPSYDPNDKGKALTYEARLPILPLENEKHVIEVDSVPEIPTPPRNSGIMSQPPATGGTTSGALGPQPGSSQTGMYMPPHGWHGHPPGGSSLQPGMFLPPRGHPVRPLGLQVPSRPESLMLAPQFSSLYDALPPTIVVAPFLRPVRLLSSRFGLWPRQRSVIVFPRL</sequence>
<protein>
    <submittedName>
        <fullName evidence="3">Uncharacterized protein LOC113501484</fullName>
    </submittedName>
</protein>
<dbReference type="KEGG" id="tnl:113501484"/>
<dbReference type="AlphaFoldDB" id="A0A7E5WE57"/>
<evidence type="ECO:0000313" key="3">
    <source>
        <dbReference type="RefSeq" id="XP_026738451.1"/>
    </source>
</evidence>
<gene>
    <name evidence="3" type="primary">LOC113501484</name>
</gene>
<evidence type="ECO:0000313" key="2">
    <source>
        <dbReference type="Proteomes" id="UP000322000"/>
    </source>
</evidence>